<dbReference type="Pfam" id="PF13522">
    <property type="entry name" value="GATase_6"/>
    <property type="match status" value="1"/>
</dbReference>
<proteinExistence type="predicted"/>
<comment type="catalytic activity">
    <reaction evidence="1">
        <text>D-fructose 6-phosphate + L-glutamine = D-glucosamine 6-phosphate + L-glutamate</text>
        <dbReference type="Rhea" id="RHEA:13237"/>
        <dbReference type="ChEBI" id="CHEBI:29985"/>
        <dbReference type="ChEBI" id="CHEBI:58359"/>
        <dbReference type="ChEBI" id="CHEBI:58725"/>
        <dbReference type="ChEBI" id="CHEBI:61527"/>
        <dbReference type="EC" id="2.6.1.16"/>
    </reaction>
</comment>
<keyword evidence="9" id="KW-1185">Reference proteome</keyword>
<dbReference type="GO" id="GO:0006002">
    <property type="term" value="P:fructose 6-phosphate metabolic process"/>
    <property type="evidence" value="ECO:0007669"/>
    <property type="project" value="TreeGrafter"/>
</dbReference>
<dbReference type="PANTHER" id="PTHR10937:SF0">
    <property type="entry name" value="GLUTAMINE--FRUCTOSE-6-PHOSPHATE TRANSAMINASE (ISOMERIZING)"/>
    <property type="match status" value="1"/>
</dbReference>
<dbReference type="PROSITE" id="PS51278">
    <property type="entry name" value="GATASE_TYPE_2"/>
    <property type="match status" value="1"/>
</dbReference>
<dbReference type="GO" id="GO:0006047">
    <property type="term" value="P:UDP-N-acetylglucosamine metabolic process"/>
    <property type="evidence" value="ECO:0007669"/>
    <property type="project" value="TreeGrafter"/>
</dbReference>
<gene>
    <name evidence="8" type="ORF">SAMN05443432_101351</name>
</gene>
<dbReference type="EMBL" id="FRCB01000001">
    <property type="protein sequence ID" value="SHL39278.1"/>
    <property type="molecule type" value="Genomic_DNA"/>
</dbReference>
<evidence type="ECO:0000256" key="2">
    <source>
        <dbReference type="ARBA" id="ARBA00012916"/>
    </source>
</evidence>
<dbReference type="InterPro" id="IPR017932">
    <property type="entry name" value="GATase_2_dom"/>
</dbReference>
<evidence type="ECO:0000256" key="3">
    <source>
        <dbReference type="ARBA" id="ARBA00016090"/>
    </source>
</evidence>
<feature type="domain" description="Glutamine amidotransferase type-2" evidence="7">
    <location>
        <begin position="2"/>
        <end position="314"/>
    </location>
</feature>
<dbReference type="PANTHER" id="PTHR10937">
    <property type="entry name" value="GLUCOSAMINE--FRUCTOSE-6-PHOSPHATE AMINOTRANSFERASE, ISOMERIZING"/>
    <property type="match status" value="1"/>
</dbReference>
<evidence type="ECO:0000256" key="1">
    <source>
        <dbReference type="ARBA" id="ARBA00001031"/>
    </source>
</evidence>
<sequence>MCGIAGLIHKGKSANVGSEMTAMLQALKHRGPDSTGYAVYGEPKDGDYILRLKVAEAEDMAKGRGITQILETRVREVEEIMSECGATVKDRQSATKYAHRYVLGHDGDEASIGEMAKMIEEVDGVEILSIGRGLELIKDLGDASVVSGLYGLNDFVGTHGIGHTRMATESDVDIKSAHPYWAFPYNDVSVVHNGQITNYWIMRREMERKGHRFMSNCDSELLAVYTAHNLANGMSLEDSLRKSIGEIDGVFTYLVATKDQLGMAKDTMAAKPLVLYESDDLIAMASEEVAIRAILPEEIDTYDPYDEEVRVWQA</sequence>
<dbReference type="InterPro" id="IPR029055">
    <property type="entry name" value="Ntn_hydrolases_N"/>
</dbReference>
<dbReference type="SUPFAM" id="SSF56235">
    <property type="entry name" value="N-terminal nucleophile aminohydrolases (Ntn hydrolases)"/>
    <property type="match status" value="1"/>
</dbReference>
<evidence type="ECO:0000256" key="4">
    <source>
        <dbReference type="ARBA" id="ARBA00022576"/>
    </source>
</evidence>
<keyword evidence="5" id="KW-0808">Transferase</keyword>
<reference evidence="8 9" key="1">
    <citation type="submission" date="2016-11" db="EMBL/GenBank/DDBJ databases">
        <authorList>
            <person name="Varghese N."/>
            <person name="Submissions S."/>
        </authorList>
    </citation>
    <scope>NUCLEOTIDE SEQUENCE [LARGE SCALE GENOMIC DNA]</scope>
    <source>
        <strain evidence="8 9">DSM 28249</strain>
    </source>
</reference>
<dbReference type="Proteomes" id="UP000322545">
    <property type="component" value="Unassembled WGS sequence"/>
</dbReference>
<evidence type="ECO:0000313" key="9">
    <source>
        <dbReference type="Proteomes" id="UP000322545"/>
    </source>
</evidence>
<keyword evidence="4" id="KW-0032">Aminotransferase</keyword>
<accession>A0A1M7A9G0</accession>
<dbReference type="Gene3D" id="3.60.20.10">
    <property type="entry name" value="Glutamine Phosphoribosylpyrophosphate, subunit 1, domain 1"/>
    <property type="match status" value="1"/>
</dbReference>
<dbReference type="AlphaFoldDB" id="A0A1M7A9G0"/>
<dbReference type="GO" id="GO:0004360">
    <property type="term" value="F:glutamine-fructose-6-phosphate transaminase (isomerizing) activity"/>
    <property type="evidence" value="ECO:0007669"/>
    <property type="project" value="UniProtKB-EC"/>
</dbReference>
<keyword evidence="6" id="KW-0315">Glutamine amidotransferase</keyword>
<dbReference type="EC" id="2.6.1.16" evidence="2"/>
<name>A0A1M7A9G0_9RHOB</name>
<dbReference type="RefSeq" id="WP_149777932.1">
    <property type="nucleotide sequence ID" value="NZ_FRCB01000001.1"/>
</dbReference>
<evidence type="ECO:0000259" key="7">
    <source>
        <dbReference type="PROSITE" id="PS51278"/>
    </source>
</evidence>
<protein>
    <recommendedName>
        <fullName evidence="3">Glutamine--fructose-6-phosphate aminotransferase [isomerizing]</fullName>
        <ecNumber evidence="2">2.6.1.16</ecNumber>
    </recommendedName>
</protein>
<evidence type="ECO:0000256" key="5">
    <source>
        <dbReference type="ARBA" id="ARBA00022679"/>
    </source>
</evidence>
<evidence type="ECO:0000313" key="8">
    <source>
        <dbReference type="EMBL" id="SHL39278.1"/>
    </source>
</evidence>
<organism evidence="8 9">
    <name type="scientific">Roseovarius litoreus</name>
    <dbReference type="NCBI Taxonomy" id="1155722"/>
    <lineage>
        <taxon>Bacteria</taxon>
        <taxon>Pseudomonadati</taxon>
        <taxon>Pseudomonadota</taxon>
        <taxon>Alphaproteobacteria</taxon>
        <taxon>Rhodobacterales</taxon>
        <taxon>Roseobacteraceae</taxon>
        <taxon>Roseovarius</taxon>
    </lineage>
</organism>
<evidence type="ECO:0000256" key="6">
    <source>
        <dbReference type="ARBA" id="ARBA00022962"/>
    </source>
</evidence>
<dbReference type="GO" id="GO:0006487">
    <property type="term" value="P:protein N-linked glycosylation"/>
    <property type="evidence" value="ECO:0007669"/>
    <property type="project" value="TreeGrafter"/>
</dbReference>